<evidence type="ECO:0000313" key="4">
    <source>
        <dbReference type="Proteomes" id="UP000555448"/>
    </source>
</evidence>
<comment type="caution">
    <text evidence="3">The sequence shown here is derived from an EMBL/GenBank/DDBJ whole genome shotgun (WGS) entry which is preliminary data.</text>
</comment>
<evidence type="ECO:0000313" key="3">
    <source>
        <dbReference type="EMBL" id="MBB4859668.1"/>
    </source>
</evidence>
<protein>
    <submittedName>
        <fullName evidence="3">Uncharacterized protein</fullName>
    </submittedName>
</protein>
<organism evidence="3 4">
    <name type="scientific">Novosphingobium chloroacetimidivorans</name>
    <dbReference type="NCBI Taxonomy" id="1428314"/>
    <lineage>
        <taxon>Bacteria</taxon>
        <taxon>Pseudomonadati</taxon>
        <taxon>Pseudomonadota</taxon>
        <taxon>Alphaproteobacteria</taxon>
        <taxon>Sphingomonadales</taxon>
        <taxon>Sphingomonadaceae</taxon>
        <taxon>Novosphingobium</taxon>
    </lineage>
</organism>
<accession>A0A7W7KCR2</accession>
<reference evidence="3 4" key="1">
    <citation type="submission" date="2020-08" db="EMBL/GenBank/DDBJ databases">
        <title>Functional genomics of gut bacteria from endangered species of beetles.</title>
        <authorList>
            <person name="Carlos-Shanley C."/>
        </authorList>
    </citation>
    <scope>NUCLEOTIDE SEQUENCE [LARGE SCALE GENOMIC DNA]</scope>
    <source>
        <strain evidence="3 4">S00245</strain>
    </source>
</reference>
<name>A0A7W7KCR2_9SPHN</name>
<evidence type="ECO:0000256" key="2">
    <source>
        <dbReference type="SAM" id="MobiDB-lite"/>
    </source>
</evidence>
<dbReference type="AlphaFoldDB" id="A0A7W7KCR2"/>
<feature type="coiled-coil region" evidence="1">
    <location>
        <begin position="137"/>
        <end position="175"/>
    </location>
</feature>
<dbReference type="EMBL" id="JACHLR010000013">
    <property type="protein sequence ID" value="MBB4859668.1"/>
    <property type="molecule type" value="Genomic_DNA"/>
</dbReference>
<sequence>MGIRQAAAVKEAPEALPGENPASSPAPLGHNNPPPEEQVVIDFREAMFGKLPTWEQRIEDLVAASERAVINSEESAGKSGDLVKSIRAMSNAIADAHKIVKEPFFKAGKIVDGLKTQHTTRLDQAKAAVERKQTDFLRQQQAEREKLRREEEARARAEAERVAAAERARAEAEGQGDLEALEQVEAVAAPAVVRQAPEPIRSVDTGAAVSGRKEWQLVVEDHGIAVLEMLDDEKVKEAIEACAKRRMRAGLRNQPGVKCWEALVARTY</sequence>
<keyword evidence="4" id="KW-1185">Reference proteome</keyword>
<dbReference type="Proteomes" id="UP000555448">
    <property type="component" value="Unassembled WGS sequence"/>
</dbReference>
<feature type="region of interest" description="Disordered" evidence="2">
    <location>
        <begin position="1"/>
        <end position="36"/>
    </location>
</feature>
<keyword evidence="1" id="KW-0175">Coiled coil</keyword>
<dbReference type="RefSeq" id="WP_184246995.1">
    <property type="nucleotide sequence ID" value="NZ_JACHLR010000013.1"/>
</dbReference>
<proteinExistence type="predicted"/>
<gene>
    <name evidence="3" type="ORF">HNO88_002997</name>
</gene>
<evidence type="ECO:0000256" key="1">
    <source>
        <dbReference type="SAM" id="Coils"/>
    </source>
</evidence>